<comment type="caution">
    <text evidence="14">The sequence shown here is derived from an EMBL/GenBank/DDBJ whole genome shotgun (WGS) entry which is preliminary data.</text>
</comment>
<dbReference type="GO" id="GO:0008677">
    <property type="term" value="F:2-dehydropantoate 2-reductase activity"/>
    <property type="evidence" value="ECO:0007669"/>
    <property type="project" value="UniProtKB-EC"/>
</dbReference>
<evidence type="ECO:0000256" key="2">
    <source>
        <dbReference type="ARBA" id="ARBA00004994"/>
    </source>
</evidence>
<dbReference type="InterPro" id="IPR013332">
    <property type="entry name" value="KPR_N"/>
</dbReference>
<dbReference type="RefSeq" id="WP_062420858.1">
    <property type="nucleotide sequence ID" value="NZ_BBYA01000006.1"/>
</dbReference>
<dbReference type="Proteomes" id="UP000050430">
    <property type="component" value="Unassembled WGS sequence"/>
</dbReference>
<dbReference type="GO" id="GO:0005737">
    <property type="term" value="C:cytoplasm"/>
    <property type="evidence" value="ECO:0007669"/>
    <property type="project" value="TreeGrafter"/>
</dbReference>
<comment type="function">
    <text evidence="1 11">Catalyzes the NADPH-dependent reduction of ketopantoate into pantoic acid.</text>
</comment>
<comment type="catalytic activity">
    <reaction evidence="10 11">
        <text>(R)-pantoate + NADP(+) = 2-dehydropantoate + NADPH + H(+)</text>
        <dbReference type="Rhea" id="RHEA:16233"/>
        <dbReference type="ChEBI" id="CHEBI:11561"/>
        <dbReference type="ChEBI" id="CHEBI:15378"/>
        <dbReference type="ChEBI" id="CHEBI:15980"/>
        <dbReference type="ChEBI" id="CHEBI:57783"/>
        <dbReference type="ChEBI" id="CHEBI:58349"/>
        <dbReference type="EC" id="1.1.1.169"/>
    </reaction>
</comment>
<dbReference type="GO" id="GO:0015940">
    <property type="term" value="P:pantothenate biosynthetic process"/>
    <property type="evidence" value="ECO:0007669"/>
    <property type="project" value="UniProtKB-UniPathway"/>
</dbReference>
<dbReference type="SUPFAM" id="SSF51735">
    <property type="entry name" value="NAD(P)-binding Rossmann-fold domains"/>
    <property type="match status" value="1"/>
</dbReference>
<feature type="domain" description="Ketopantoate reductase N-terminal" evidence="12">
    <location>
        <begin position="3"/>
        <end position="143"/>
    </location>
</feature>
<accession>A0A0P6WJX9</accession>
<dbReference type="PANTHER" id="PTHR43765">
    <property type="entry name" value="2-DEHYDROPANTOATE 2-REDUCTASE-RELATED"/>
    <property type="match status" value="1"/>
</dbReference>
<dbReference type="OrthoDB" id="9796561at2"/>
<dbReference type="Gene3D" id="3.40.50.720">
    <property type="entry name" value="NAD(P)-binding Rossmann-like Domain"/>
    <property type="match status" value="1"/>
</dbReference>
<keyword evidence="6 11" id="KW-0566">Pantothenate biosynthesis</keyword>
<dbReference type="AlphaFoldDB" id="A0A0P6WJX9"/>
<dbReference type="InterPro" id="IPR003710">
    <property type="entry name" value="ApbA"/>
</dbReference>
<dbReference type="PANTHER" id="PTHR43765:SF2">
    <property type="entry name" value="2-DEHYDROPANTOATE 2-REDUCTASE"/>
    <property type="match status" value="1"/>
</dbReference>
<evidence type="ECO:0000256" key="10">
    <source>
        <dbReference type="ARBA" id="ARBA00048793"/>
    </source>
</evidence>
<dbReference type="EC" id="1.1.1.169" evidence="4 11"/>
<proteinExistence type="inferred from homology"/>
<dbReference type="InterPro" id="IPR013752">
    <property type="entry name" value="KPA_reductase"/>
</dbReference>
<dbReference type="STRING" id="229920.ADM99_16695"/>
<dbReference type="UniPathway" id="UPA00028">
    <property type="reaction ID" value="UER00004"/>
</dbReference>
<evidence type="ECO:0000256" key="3">
    <source>
        <dbReference type="ARBA" id="ARBA00007870"/>
    </source>
</evidence>
<keyword evidence="8 11" id="KW-0560">Oxidoreductase</keyword>
<evidence type="ECO:0000256" key="4">
    <source>
        <dbReference type="ARBA" id="ARBA00013014"/>
    </source>
</evidence>
<dbReference type="Pfam" id="PF08546">
    <property type="entry name" value="ApbA_C"/>
    <property type="match status" value="1"/>
</dbReference>
<evidence type="ECO:0000259" key="13">
    <source>
        <dbReference type="Pfam" id="PF08546"/>
    </source>
</evidence>
<evidence type="ECO:0000259" key="12">
    <source>
        <dbReference type="Pfam" id="PF02558"/>
    </source>
</evidence>
<evidence type="ECO:0000313" key="14">
    <source>
        <dbReference type="EMBL" id="KPL69960.1"/>
    </source>
</evidence>
<organism evidence="14 15">
    <name type="scientific">Leptolinea tardivitalis</name>
    <dbReference type="NCBI Taxonomy" id="229920"/>
    <lineage>
        <taxon>Bacteria</taxon>
        <taxon>Bacillati</taxon>
        <taxon>Chloroflexota</taxon>
        <taxon>Anaerolineae</taxon>
        <taxon>Anaerolineales</taxon>
        <taxon>Anaerolineaceae</taxon>
        <taxon>Leptolinea</taxon>
    </lineage>
</organism>
<comment type="pathway">
    <text evidence="2 11">Cofactor biosynthesis; (R)-pantothenate biosynthesis; (R)-pantoate from 3-methyl-2-oxobutanoate: step 2/2.</text>
</comment>
<dbReference type="Pfam" id="PF02558">
    <property type="entry name" value="ApbA"/>
    <property type="match status" value="1"/>
</dbReference>
<evidence type="ECO:0000256" key="9">
    <source>
        <dbReference type="ARBA" id="ARBA00032024"/>
    </source>
</evidence>
<reference evidence="14 15" key="1">
    <citation type="submission" date="2015-07" db="EMBL/GenBank/DDBJ databases">
        <title>Genome sequence of Leptolinea tardivitalis DSM 16556.</title>
        <authorList>
            <person name="Hemp J."/>
            <person name="Ward L.M."/>
            <person name="Pace L.A."/>
            <person name="Fischer W.W."/>
        </authorList>
    </citation>
    <scope>NUCLEOTIDE SEQUENCE [LARGE SCALE GENOMIC DNA]</scope>
    <source>
        <strain evidence="14 15">YMTK-2</strain>
    </source>
</reference>
<dbReference type="EMBL" id="LGCK01000015">
    <property type="protein sequence ID" value="KPL69960.1"/>
    <property type="molecule type" value="Genomic_DNA"/>
</dbReference>
<dbReference type="InterPro" id="IPR013328">
    <property type="entry name" value="6PGD_dom2"/>
</dbReference>
<dbReference type="Gene3D" id="1.10.1040.10">
    <property type="entry name" value="N-(1-d-carboxylethyl)-l-norvaline Dehydrogenase, domain 2"/>
    <property type="match status" value="1"/>
</dbReference>
<feature type="domain" description="Ketopantoate reductase C-terminal" evidence="13">
    <location>
        <begin position="178"/>
        <end position="316"/>
    </location>
</feature>
<gene>
    <name evidence="14" type="ORF">ADM99_16695</name>
</gene>
<comment type="similarity">
    <text evidence="3 11">Belongs to the ketopantoate reductase family.</text>
</comment>
<evidence type="ECO:0000256" key="8">
    <source>
        <dbReference type="ARBA" id="ARBA00023002"/>
    </source>
</evidence>
<protein>
    <recommendedName>
        <fullName evidence="5 11">2-dehydropantoate 2-reductase</fullName>
        <ecNumber evidence="4 11">1.1.1.169</ecNumber>
    </recommendedName>
    <alternativeName>
        <fullName evidence="9 11">Ketopantoate reductase</fullName>
    </alternativeName>
</protein>
<dbReference type="SUPFAM" id="SSF48179">
    <property type="entry name" value="6-phosphogluconate dehydrogenase C-terminal domain-like"/>
    <property type="match status" value="1"/>
</dbReference>
<keyword evidence="7 11" id="KW-0521">NADP</keyword>
<evidence type="ECO:0000256" key="1">
    <source>
        <dbReference type="ARBA" id="ARBA00002919"/>
    </source>
</evidence>
<name>A0A0P6WJX9_9CHLR</name>
<evidence type="ECO:0000256" key="7">
    <source>
        <dbReference type="ARBA" id="ARBA00022857"/>
    </source>
</evidence>
<keyword evidence="15" id="KW-1185">Reference proteome</keyword>
<sequence>MRILIFGAGAIGTYIGGSLALAGEDVTFLERTDVAKELTKSGLKLGLPAGEQSVSDLCLVTSLDEAFSKGSYDLSILAVKSFDTASVLNMMKPLLDKMPPVLCFQNGVENEPAIAAMLGEDHVIRGTVTTSIGRRGLGNIKVERFRGTGIDLNHPLSPSIMEACNRAGLGMLGYSDGQAMKWSKMMTNLMGNASSAILNWQPGKVYAHPGMFDLERRQLLEVLNVMAARNIPVVNLPGTPVRLLAMAIRYLPAFICRPILVKAVGGGRGAKMPSFHIDLYQGRGQSEVDWLNGAVVRAAEKLNLHAPVNRLLTDTLLKLTTGEWKKEEFDNQPEKILAMLS</sequence>
<dbReference type="InterPro" id="IPR050838">
    <property type="entry name" value="Ketopantoate_reductase"/>
</dbReference>
<evidence type="ECO:0000256" key="5">
    <source>
        <dbReference type="ARBA" id="ARBA00019465"/>
    </source>
</evidence>
<dbReference type="InterPro" id="IPR008927">
    <property type="entry name" value="6-PGluconate_DH-like_C_sf"/>
</dbReference>
<evidence type="ECO:0000313" key="15">
    <source>
        <dbReference type="Proteomes" id="UP000050430"/>
    </source>
</evidence>
<dbReference type="NCBIfam" id="TIGR00745">
    <property type="entry name" value="apbA_panE"/>
    <property type="match status" value="1"/>
</dbReference>
<dbReference type="InterPro" id="IPR036291">
    <property type="entry name" value="NAD(P)-bd_dom_sf"/>
</dbReference>
<evidence type="ECO:0000256" key="6">
    <source>
        <dbReference type="ARBA" id="ARBA00022655"/>
    </source>
</evidence>
<dbReference type="GO" id="GO:0050661">
    <property type="term" value="F:NADP binding"/>
    <property type="evidence" value="ECO:0007669"/>
    <property type="project" value="TreeGrafter"/>
</dbReference>
<evidence type="ECO:0000256" key="11">
    <source>
        <dbReference type="RuleBase" id="RU362068"/>
    </source>
</evidence>